<dbReference type="Pfam" id="PF16327">
    <property type="entry name" value="CcmF_C"/>
    <property type="match status" value="1"/>
</dbReference>
<dbReference type="GO" id="GO:0017004">
    <property type="term" value="P:cytochrome complex assembly"/>
    <property type="evidence" value="ECO:0007669"/>
    <property type="project" value="UniProtKB-KW"/>
</dbReference>
<feature type="transmembrane region" description="Helical" evidence="3">
    <location>
        <begin position="203"/>
        <end position="222"/>
    </location>
</feature>
<dbReference type="Proteomes" id="UP000614216">
    <property type="component" value="Unassembled WGS sequence"/>
</dbReference>
<dbReference type="AlphaFoldDB" id="A0A937G4G1"/>
<feature type="transmembrane region" description="Helical" evidence="3">
    <location>
        <begin position="6"/>
        <end position="29"/>
    </location>
</feature>
<accession>A0A937G4G1</accession>
<keyword evidence="2" id="KW-0201">Cytochrome c-type biogenesis</keyword>
<evidence type="ECO:0000256" key="3">
    <source>
        <dbReference type="SAM" id="Phobius"/>
    </source>
</evidence>
<dbReference type="PANTHER" id="PTHR43653:SF1">
    <property type="entry name" value="CYTOCHROME C-TYPE BIOGENESIS PROTEIN CCMF"/>
    <property type="match status" value="1"/>
</dbReference>
<keyword evidence="3" id="KW-0812">Transmembrane</keyword>
<reference evidence="6" key="1">
    <citation type="submission" date="2021-01" db="EMBL/GenBank/DDBJ databases">
        <title>Fulvivirga kasyanovii gen. nov., sp nov., a novel member of the phylum Bacteroidetes isolated from seawater in a mussel farm.</title>
        <authorList>
            <person name="Zhao L.-H."/>
            <person name="Wang Z.-J."/>
        </authorList>
    </citation>
    <scope>NUCLEOTIDE SEQUENCE</scope>
    <source>
        <strain evidence="6">29W222</strain>
    </source>
</reference>
<dbReference type="GO" id="GO:0020037">
    <property type="term" value="F:heme binding"/>
    <property type="evidence" value="ECO:0007669"/>
    <property type="project" value="InterPro"/>
</dbReference>
<sequence>MIHEFIGGLGHLFVVVAFISALYSAFCFFRAAQAKELSEERSWKVNGRVAFYLHTIAVVGIVFSLFYIIYNHYFEYHYAWSHSSRRLPAHYMISCFWEGQEGSFLLWLFWHALLGVIVILTNKYWEAPVMTVFSLVQVFLASMILGVVIPGLNIKLGSSPFILLRDAIDAPIFKEQPDFVPKDGTGLNPLLQNYWMVIHPPTLFLGFATTVIPFAFCIAGLWKRRYREWVRPALPWALFSGAILGLGILMGGYWAYETLNFGGYWNWDPVENAVYVPWLFLIAAIHTMITFKNSDTALKASVVLVITTFVLILYSTFLTRSGILGNSSVHSFTDLGLSGQLLIYLLFFTIGSVVLAVIRWKEMPTSEKEASTYSREFWIFIGALVLCLMGFQVLIPTSIPVWNSIVELFGGVSNLAPPADQILFYSKFQLWFAVGVALLSGTGQFFWWKNMKKEELWSSLTVPVIITLVLTTIIVVVKNVADPSYIILLLGGVYTVVANTKILINVLKKNPKLSGGAVTHIGIGLMLIGVMFSAGYSKVVSLNTTGMLISKESSTEFNNENLLLFINEPKEMADYSLKYKGERLEPINASDYISRNDIRKTSEPHMVIAKRDIEAEGEVIFQKNDTIEIAPENTYYEIEYTDNRGKKFTLYPRAQVNESMGGLLASPDIKRGLAKDLYTHVSSIRDPNNDVEWSDMEEFEISPKETFFVNDYVAKVDKLERIPEVEGVELEKEDVAVKATIIVQGEESEYIAQPIFLIKNGMVGRIADEISDLGLKLTLLNIYPEKNSFAIGANTRQKDWVVLKAMEKPFINVLWFGTLLLMVGFGIAIKRRYSEFRKMREKGME</sequence>
<keyword evidence="3" id="KW-1133">Transmembrane helix</keyword>
<comment type="similarity">
    <text evidence="1">Belongs to the CcmF/CycK/Ccl1/NrfE/CcsA family.</text>
</comment>
<feature type="transmembrane region" description="Helical" evidence="3">
    <location>
        <begin position="275"/>
        <end position="291"/>
    </location>
</feature>
<feature type="transmembrane region" description="Helical" evidence="3">
    <location>
        <begin position="460"/>
        <end position="477"/>
    </location>
</feature>
<dbReference type="InterPro" id="IPR003567">
    <property type="entry name" value="Cyt_c_biogenesis"/>
</dbReference>
<dbReference type="Pfam" id="PF01578">
    <property type="entry name" value="Cytochrom_C_asm"/>
    <property type="match status" value="1"/>
</dbReference>
<evidence type="ECO:0000313" key="7">
    <source>
        <dbReference type="Proteomes" id="UP000614216"/>
    </source>
</evidence>
<dbReference type="InterPro" id="IPR002541">
    <property type="entry name" value="Cyt_c_assembly"/>
</dbReference>
<feature type="domain" description="Cytochrome c-type biogenesis protein CcmF C-terminal" evidence="5">
    <location>
        <begin position="342"/>
        <end position="538"/>
    </location>
</feature>
<keyword evidence="3" id="KW-0472">Membrane</keyword>
<feature type="domain" description="Cytochrome c assembly protein" evidence="4">
    <location>
        <begin position="101"/>
        <end position="321"/>
    </location>
</feature>
<feature type="transmembrane region" description="Helical" evidence="3">
    <location>
        <begin position="337"/>
        <end position="357"/>
    </location>
</feature>
<feature type="transmembrane region" description="Helical" evidence="3">
    <location>
        <begin position="234"/>
        <end position="255"/>
    </location>
</feature>
<comment type="caution">
    <text evidence="6">The sequence shown here is derived from an EMBL/GenBank/DDBJ whole genome shotgun (WGS) entry which is preliminary data.</text>
</comment>
<dbReference type="PANTHER" id="PTHR43653">
    <property type="entry name" value="CYTOCHROME C ASSEMBLY PROTEIN-RELATED"/>
    <property type="match status" value="1"/>
</dbReference>
<keyword evidence="7" id="KW-1185">Reference proteome</keyword>
<evidence type="ECO:0000259" key="4">
    <source>
        <dbReference type="Pfam" id="PF01578"/>
    </source>
</evidence>
<gene>
    <name evidence="6" type="primary">ccsA</name>
    <name evidence="6" type="ORF">JMN32_26260</name>
</gene>
<proteinExistence type="inferred from homology"/>
<dbReference type="InterPro" id="IPR032523">
    <property type="entry name" value="CcmF_C"/>
</dbReference>
<evidence type="ECO:0000256" key="1">
    <source>
        <dbReference type="ARBA" id="ARBA00009186"/>
    </source>
</evidence>
<feature type="transmembrane region" description="Helical" evidence="3">
    <location>
        <begin position="810"/>
        <end position="829"/>
    </location>
</feature>
<feature type="transmembrane region" description="Helical" evidence="3">
    <location>
        <begin position="132"/>
        <end position="152"/>
    </location>
</feature>
<name>A0A937G4G1_9BACT</name>
<feature type="transmembrane region" description="Helical" evidence="3">
    <location>
        <begin position="49"/>
        <end position="70"/>
    </location>
</feature>
<dbReference type="RefSeq" id="WP_202859384.1">
    <property type="nucleotide sequence ID" value="NZ_JAEUGD010000067.1"/>
</dbReference>
<feature type="transmembrane region" description="Helical" evidence="3">
    <location>
        <begin position="377"/>
        <end position="395"/>
    </location>
</feature>
<feature type="transmembrane region" description="Helical" evidence="3">
    <location>
        <begin position="483"/>
        <end position="504"/>
    </location>
</feature>
<dbReference type="PRINTS" id="PR01410">
    <property type="entry name" value="CCBIOGENESIS"/>
</dbReference>
<dbReference type="GO" id="GO:0015232">
    <property type="term" value="F:heme transmembrane transporter activity"/>
    <property type="evidence" value="ECO:0007669"/>
    <property type="project" value="InterPro"/>
</dbReference>
<dbReference type="EMBL" id="JAEUGD010000067">
    <property type="protein sequence ID" value="MBL6449843.1"/>
    <property type="molecule type" value="Genomic_DNA"/>
</dbReference>
<dbReference type="GO" id="GO:0016020">
    <property type="term" value="C:membrane"/>
    <property type="evidence" value="ECO:0007669"/>
    <property type="project" value="InterPro"/>
</dbReference>
<feature type="transmembrane region" description="Helical" evidence="3">
    <location>
        <begin position="104"/>
        <end position="125"/>
    </location>
</feature>
<evidence type="ECO:0000259" key="5">
    <source>
        <dbReference type="Pfam" id="PF16327"/>
    </source>
</evidence>
<organism evidence="6 7">
    <name type="scientific">Fulvivirga marina</name>
    <dbReference type="NCBI Taxonomy" id="2494733"/>
    <lineage>
        <taxon>Bacteria</taxon>
        <taxon>Pseudomonadati</taxon>
        <taxon>Bacteroidota</taxon>
        <taxon>Cytophagia</taxon>
        <taxon>Cytophagales</taxon>
        <taxon>Fulvivirgaceae</taxon>
        <taxon>Fulvivirga</taxon>
    </lineage>
</organism>
<evidence type="ECO:0000256" key="2">
    <source>
        <dbReference type="ARBA" id="ARBA00022748"/>
    </source>
</evidence>
<feature type="transmembrane region" description="Helical" evidence="3">
    <location>
        <begin position="428"/>
        <end position="448"/>
    </location>
</feature>
<feature type="transmembrane region" description="Helical" evidence="3">
    <location>
        <begin position="298"/>
        <end position="317"/>
    </location>
</feature>
<feature type="transmembrane region" description="Helical" evidence="3">
    <location>
        <begin position="516"/>
        <end position="536"/>
    </location>
</feature>
<protein>
    <submittedName>
        <fullName evidence="6">Cytochrome c biogenesis protein CcsA</fullName>
    </submittedName>
</protein>
<evidence type="ECO:0000313" key="6">
    <source>
        <dbReference type="EMBL" id="MBL6449843.1"/>
    </source>
</evidence>